<protein>
    <submittedName>
        <fullName evidence="5">Alpha/beta fold hydrolase</fullName>
    </submittedName>
</protein>
<dbReference type="Proteomes" id="UP000753724">
    <property type="component" value="Unassembled WGS sequence"/>
</dbReference>
<dbReference type="InterPro" id="IPR029058">
    <property type="entry name" value="AB_hydrolase_fold"/>
</dbReference>
<evidence type="ECO:0000256" key="2">
    <source>
        <dbReference type="ARBA" id="ARBA00023315"/>
    </source>
</evidence>
<dbReference type="RefSeq" id="WP_161718929.1">
    <property type="nucleotide sequence ID" value="NZ_JAAAPO010000004.1"/>
</dbReference>
<dbReference type="PANTHER" id="PTHR36837:SF5">
    <property type="entry name" value="POLY-3-HYDROXYBUTYRATE SYNTHASE"/>
    <property type="match status" value="1"/>
</dbReference>
<feature type="domain" description="AB hydrolase-1" evidence="3">
    <location>
        <begin position="346"/>
        <end position="586"/>
    </location>
</feature>
<name>A0ABW9XF23_9SPHN</name>
<keyword evidence="2" id="KW-0012">Acyltransferase</keyword>
<dbReference type="GO" id="GO:0016787">
    <property type="term" value="F:hydrolase activity"/>
    <property type="evidence" value="ECO:0007669"/>
    <property type="project" value="UniProtKB-KW"/>
</dbReference>
<dbReference type="SUPFAM" id="SSF53474">
    <property type="entry name" value="alpha/beta-Hydrolases"/>
    <property type="match status" value="1"/>
</dbReference>
<reference evidence="6" key="1">
    <citation type="submission" date="2020-01" db="EMBL/GenBank/DDBJ databases">
        <title>Sphingomonas sp. strain CSW-10.</title>
        <authorList>
            <person name="Chen W.-M."/>
        </authorList>
    </citation>
    <scope>NUCLEOTIDE SEQUENCE [LARGE SCALE GENOMIC DNA]</scope>
    <source>
        <strain evidence="6">FSY-8</strain>
    </source>
</reference>
<dbReference type="InterPro" id="IPR000073">
    <property type="entry name" value="AB_hydrolase_1"/>
</dbReference>
<keyword evidence="1" id="KW-0808">Transferase</keyword>
<evidence type="ECO:0000259" key="3">
    <source>
        <dbReference type="Pfam" id="PF00561"/>
    </source>
</evidence>
<keyword evidence="5" id="KW-0378">Hydrolase</keyword>
<evidence type="ECO:0000313" key="6">
    <source>
        <dbReference type="Proteomes" id="UP000753724"/>
    </source>
</evidence>
<dbReference type="PANTHER" id="PTHR36837">
    <property type="entry name" value="POLY(3-HYDROXYALKANOATE) POLYMERASE SUBUNIT PHAC"/>
    <property type="match status" value="1"/>
</dbReference>
<organism evidence="5 6">
    <name type="scientific">Novosphingobium ovatum</name>
    <dbReference type="NCBI Taxonomy" id="1908523"/>
    <lineage>
        <taxon>Bacteria</taxon>
        <taxon>Pseudomonadati</taxon>
        <taxon>Pseudomonadota</taxon>
        <taxon>Alphaproteobacteria</taxon>
        <taxon>Sphingomonadales</taxon>
        <taxon>Sphingomonadaceae</taxon>
        <taxon>Novosphingobium</taxon>
    </lineage>
</organism>
<dbReference type="EMBL" id="JAAAPO010000004">
    <property type="protein sequence ID" value="NBC37145.1"/>
    <property type="molecule type" value="Genomic_DNA"/>
</dbReference>
<proteinExistence type="predicted"/>
<gene>
    <name evidence="5" type="ORF">GTZ99_11305</name>
</gene>
<accession>A0ABW9XF23</accession>
<sequence length="662" mass="72833">MPDNTTPPNPFAQMMEGMMQIPGMDALAPMAQQWLNPALNPATAGIAAPLTDPDDAARWAEISARLQTMWLDFQTEQAAKLAATDPLAESEKLAAAAPKVLDNMLSATPFFTAPGQWEKLVEGWSRHMPFAQPEVQQKLWADSMALWQGVMAQYTPGEDGKTPNGQPAPALPRHDRRFADAAWRDNPYFALIHQTYLMMAEQIIAMADATEGLEPERKAQLSFVTRTLVDALSPDHFPMTNPLVIEQALESRGESLVKGFAHMLDDLRRGQLSHTDTNQFEIGRNVAVTPGKVVHQSRLFEVIQYSPTTDTVLETPLVIFPPWINRFYILDLNPKKSFVKWAVDQGITVFMVSWKSADASMADVTMDDYIAAQIEAIDVARERLKAPSAHTIGYCVAGTTLAATLAVLARRGQADKVASATFFTAQVDFEKAGDLKAFVDDQQLATLSALAPDGYLDGRYLAATFNLLRGTDLIWNYVTNNYLLGREYPAFDLLFWNGDTTNLPAGWHLDYLRNLYRDNLLVQPDALSAGGTPIDLRQITTPCYIQAGKEDHIAPAESVWRFTRLLGQAPHVFLLAGSGHIAGVVNPPAGGKYQYWTNDAAPDTLDAFVAGAKETPGSWWPHWAAWLRGVTPAEVAAKGKRVPGGRGDKVLGDAPGTYVRMR</sequence>
<dbReference type="InterPro" id="IPR051321">
    <property type="entry name" value="PHA/PHB_synthase"/>
</dbReference>
<feature type="domain" description="Poly-beta-hydroxybutyrate polymerase N-terminal" evidence="4">
    <location>
        <begin position="175"/>
        <end position="342"/>
    </location>
</feature>
<evidence type="ECO:0000313" key="5">
    <source>
        <dbReference type="EMBL" id="NBC37145.1"/>
    </source>
</evidence>
<evidence type="ECO:0000259" key="4">
    <source>
        <dbReference type="Pfam" id="PF07167"/>
    </source>
</evidence>
<dbReference type="InterPro" id="IPR010941">
    <property type="entry name" value="PhaC_N"/>
</dbReference>
<evidence type="ECO:0000256" key="1">
    <source>
        <dbReference type="ARBA" id="ARBA00022679"/>
    </source>
</evidence>
<dbReference type="Pfam" id="PF00561">
    <property type="entry name" value="Abhydrolase_1"/>
    <property type="match status" value="1"/>
</dbReference>
<comment type="caution">
    <text evidence="5">The sequence shown here is derived from an EMBL/GenBank/DDBJ whole genome shotgun (WGS) entry which is preliminary data.</text>
</comment>
<dbReference type="Pfam" id="PF07167">
    <property type="entry name" value="PhaC_N"/>
    <property type="match status" value="1"/>
</dbReference>
<dbReference type="Gene3D" id="3.40.50.1820">
    <property type="entry name" value="alpha/beta hydrolase"/>
    <property type="match status" value="1"/>
</dbReference>
<keyword evidence="6" id="KW-1185">Reference proteome</keyword>